<name>A0AAV1L1E7_9NEOP</name>
<dbReference type="Gene3D" id="3.40.50.1820">
    <property type="entry name" value="alpha/beta hydrolase"/>
    <property type="match status" value="1"/>
</dbReference>
<dbReference type="EC" id="3.1.2.22" evidence="2"/>
<organism evidence="5 6">
    <name type="scientific">Parnassius mnemosyne</name>
    <name type="common">clouded apollo</name>
    <dbReference type="NCBI Taxonomy" id="213953"/>
    <lineage>
        <taxon>Eukaryota</taxon>
        <taxon>Metazoa</taxon>
        <taxon>Ecdysozoa</taxon>
        <taxon>Arthropoda</taxon>
        <taxon>Hexapoda</taxon>
        <taxon>Insecta</taxon>
        <taxon>Pterygota</taxon>
        <taxon>Neoptera</taxon>
        <taxon>Endopterygota</taxon>
        <taxon>Lepidoptera</taxon>
        <taxon>Glossata</taxon>
        <taxon>Ditrysia</taxon>
        <taxon>Papilionoidea</taxon>
        <taxon>Papilionidae</taxon>
        <taxon>Parnassiinae</taxon>
        <taxon>Parnassini</taxon>
        <taxon>Parnassius</taxon>
        <taxon>Driopa</taxon>
    </lineage>
</organism>
<keyword evidence="3" id="KW-0378">Hydrolase</keyword>
<accession>A0AAV1L1E7</accession>
<dbReference type="SUPFAM" id="SSF53474">
    <property type="entry name" value="alpha/beta-Hydrolases"/>
    <property type="match status" value="1"/>
</dbReference>
<evidence type="ECO:0000256" key="3">
    <source>
        <dbReference type="ARBA" id="ARBA00022801"/>
    </source>
</evidence>
<feature type="domain" description="Phospholipase/carboxylesterase/thioesterase" evidence="4">
    <location>
        <begin position="11"/>
        <end position="225"/>
    </location>
</feature>
<comment type="caution">
    <text evidence="5">The sequence shown here is derived from an EMBL/GenBank/DDBJ whole genome shotgun (WGS) entry which is preliminary data.</text>
</comment>
<reference evidence="5 6" key="1">
    <citation type="submission" date="2023-11" db="EMBL/GenBank/DDBJ databases">
        <authorList>
            <person name="Hedman E."/>
            <person name="Englund M."/>
            <person name="Stromberg M."/>
            <person name="Nyberg Akerstrom W."/>
            <person name="Nylinder S."/>
            <person name="Jareborg N."/>
            <person name="Kallberg Y."/>
            <person name="Kronander E."/>
        </authorList>
    </citation>
    <scope>NUCLEOTIDE SEQUENCE [LARGE SCALE GENOMIC DNA]</scope>
</reference>
<dbReference type="PANTHER" id="PTHR10655">
    <property type="entry name" value="LYSOPHOSPHOLIPASE-RELATED"/>
    <property type="match status" value="1"/>
</dbReference>
<proteinExistence type="inferred from homology"/>
<dbReference type="InterPro" id="IPR050565">
    <property type="entry name" value="LYPA1-2/EST-like"/>
</dbReference>
<dbReference type="EMBL" id="CAVLGL010000082">
    <property type="protein sequence ID" value="CAK1588192.1"/>
    <property type="molecule type" value="Genomic_DNA"/>
</dbReference>
<evidence type="ECO:0000313" key="5">
    <source>
        <dbReference type="EMBL" id="CAK1588192.1"/>
    </source>
</evidence>
<dbReference type="InterPro" id="IPR003140">
    <property type="entry name" value="PLipase/COase/thioEstase"/>
</dbReference>
<evidence type="ECO:0000313" key="6">
    <source>
        <dbReference type="Proteomes" id="UP001314205"/>
    </source>
</evidence>
<dbReference type="Pfam" id="PF02230">
    <property type="entry name" value="Abhydrolase_2"/>
    <property type="match status" value="1"/>
</dbReference>
<gene>
    <name evidence="5" type="ORF">PARMNEM_LOCUS8857</name>
</gene>
<protein>
    <recommendedName>
        <fullName evidence="2">palmitoyl-protein hydrolase</fullName>
        <ecNumber evidence="2">3.1.2.22</ecNumber>
    </recommendedName>
</protein>
<evidence type="ECO:0000259" key="4">
    <source>
        <dbReference type="Pfam" id="PF02230"/>
    </source>
</evidence>
<dbReference type="InterPro" id="IPR029058">
    <property type="entry name" value="AB_hydrolase_fold"/>
</dbReference>
<keyword evidence="6" id="KW-1185">Reference proteome</keyword>
<comment type="similarity">
    <text evidence="1">Belongs to the AB hydrolase superfamily. AB hydrolase 2 family.</text>
</comment>
<evidence type="ECO:0000256" key="1">
    <source>
        <dbReference type="ARBA" id="ARBA00006499"/>
    </source>
</evidence>
<dbReference type="GO" id="GO:0005737">
    <property type="term" value="C:cytoplasm"/>
    <property type="evidence" value="ECO:0007669"/>
    <property type="project" value="TreeGrafter"/>
</dbReference>
<dbReference type="GO" id="GO:0052689">
    <property type="term" value="F:carboxylic ester hydrolase activity"/>
    <property type="evidence" value="ECO:0007669"/>
    <property type="project" value="TreeGrafter"/>
</dbReference>
<evidence type="ECO:0000256" key="2">
    <source>
        <dbReference type="ARBA" id="ARBA00012423"/>
    </source>
</evidence>
<dbReference type="Proteomes" id="UP001314205">
    <property type="component" value="Unassembled WGS sequence"/>
</dbReference>
<dbReference type="AlphaFoldDB" id="A0AAV1L1E7"/>
<dbReference type="PANTHER" id="PTHR10655:SF17">
    <property type="entry name" value="LYSOPHOSPHOLIPASE-LIKE PROTEIN 1"/>
    <property type="match status" value="1"/>
</dbReference>
<sequence>MSKLSALTFTKNTGVKHTATVVFFHGSGANGEHMREWVHLMAKNFSFPHIKVIYPTAPLQPYTPAGGLLSNVWFDRADISQDVQEKLDSVEKIEVEVRNLIKNENEAGIPVNRIIVGGFSMGGALSFYTGCKWERNLAGVFAFSSFLNNNSVVYQDLRNISGKRLPPLLQIHGDSDELVDLSWGQKTFNQLKSLGVSGEFHIMERLGHSINKRGMDLIKEWIEKLLPDV</sequence>
<dbReference type="GO" id="GO:0008474">
    <property type="term" value="F:palmitoyl-(protein) hydrolase activity"/>
    <property type="evidence" value="ECO:0007669"/>
    <property type="project" value="UniProtKB-EC"/>
</dbReference>